<evidence type="ECO:0000259" key="2">
    <source>
        <dbReference type="Pfam" id="PF12158"/>
    </source>
</evidence>
<proteinExistence type="predicted"/>
<protein>
    <recommendedName>
        <fullName evidence="2">DUF3592 domain-containing protein</fullName>
    </recommendedName>
</protein>
<evidence type="ECO:0000313" key="4">
    <source>
        <dbReference type="Proteomes" id="UP000627838"/>
    </source>
</evidence>
<keyword evidence="4" id="KW-1185">Reference proteome</keyword>
<dbReference type="InterPro" id="IPR021994">
    <property type="entry name" value="DUF3592"/>
</dbReference>
<keyword evidence="1" id="KW-0472">Membrane</keyword>
<sequence>MIRPIVIAALIASMGAFMVYVGVRQATLGSTLADRGRHATGTVLDVRERTSNTGKSAGSSHTELQVEFTTADGGRRTFWDGGEAAVGDDVDVTYDPENPGTVIIGTPSSDMSLTGAGLTAAGGVLLLAALAIGPYYLRRSLKRARTAASSRSPRHAR</sequence>
<organism evidence="3 4">
    <name type="scientific">Actinomadura algeriensis</name>
    <dbReference type="NCBI Taxonomy" id="1679523"/>
    <lineage>
        <taxon>Bacteria</taxon>
        <taxon>Bacillati</taxon>
        <taxon>Actinomycetota</taxon>
        <taxon>Actinomycetes</taxon>
        <taxon>Streptosporangiales</taxon>
        <taxon>Thermomonosporaceae</taxon>
        <taxon>Actinomadura</taxon>
    </lineage>
</organism>
<evidence type="ECO:0000256" key="1">
    <source>
        <dbReference type="SAM" id="Phobius"/>
    </source>
</evidence>
<name>A0ABR9JUN4_9ACTN</name>
<evidence type="ECO:0000313" key="3">
    <source>
        <dbReference type="EMBL" id="MBE1534278.1"/>
    </source>
</evidence>
<dbReference type="Proteomes" id="UP000627838">
    <property type="component" value="Unassembled WGS sequence"/>
</dbReference>
<gene>
    <name evidence="3" type="ORF">H4W34_004111</name>
</gene>
<dbReference type="Pfam" id="PF12158">
    <property type="entry name" value="DUF3592"/>
    <property type="match status" value="1"/>
</dbReference>
<feature type="transmembrane region" description="Helical" evidence="1">
    <location>
        <begin position="5"/>
        <end position="23"/>
    </location>
</feature>
<feature type="transmembrane region" description="Helical" evidence="1">
    <location>
        <begin position="116"/>
        <end position="137"/>
    </location>
</feature>
<dbReference type="RefSeq" id="WP_192760680.1">
    <property type="nucleotide sequence ID" value="NZ_JADBDZ010000001.1"/>
</dbReference>
<keyword evidence="1" id="KW-1133">Transmembrane helix</keyword>
<dbReference type="EMBL" id="JADBDZ010000001">
    <property type="protein sequence ID" value="MBE1534278.1"/>
    <property type="molecule type" value="Genomic_DNA"/>
</dbReference>
<keyword evidence="1" id="KW-0812">Transmembrane</keyword>
<reference evidence="3 4" key="1">
    <citation type="submission" date="2020-10" db="EMBL/GenBank/DDBJ databases">
        <title>Sequencing the genomes of 1000 actinobacteria strains.</title>
        <authorList>
            <person name="Klenk H.-P."/>
        </authorList>
    </citation>
    <scope>NUCLEOTIDE SEQUENCE [LARGE SCALE GENOMIC DNA]</scope>
    <source>
        <strain evidence="3 4">DSM 46744</strain>
    </source>
</reference>
<feature type="domain" description="DUF3592" evidence="2">
    <location>
        <begin position="39"/>
        <end position="107"/>
    </location>
</feature>
<comment type="caution">
    <text evidence="3">The sequence shown here is derived from an EMBL/GenBank/DDBJ whole genome shotgun (WGS) entry which is preliminary data.</text>
</comment>
<accession>A0ABR9JUN4</accession>